<dbReference type="SUPFAM" id="SSF51215">
    <property type="entry name" value="Regulatory protein AraC"/>
    <property type="match status" value="1"/>
</dbReference>
<keyword evidence="7" id="KW-1185">Reference proteome</keyword>
<comment type="caution">
    <text evidence="6">The sequence shown here is derived from an EMBL/GenBank/DDBJ whole genome shotgun (WGS) entry which is preliminary data.</text>
</comment>
<evidence type="ECO:0000313" key="7">
    <source>
        <dbReference type="Proteomes" id="UP000474024"/>
    </source>
</evidence>
<feature type="domain" description="HTH araC/xylS-type" evidence="5">
    <location>
        <begin position="182"/>
        <end position="279"/>
    </location>
</feature>
<dbReference type="GO" id="GO:0043565">
    <property type="term" value="F:sequence-specific DNA binding"/>
    <property type="evidence" value="ECO:0007669"/>
    <property type="project" value="InterPro"/>
</dbReference>
<dbReference type="PROSITE" id="PS01124">
    <property type="entry name" value="HTH_ARAC_FAMILY_2"/>
    <property type="match status" value="1"/>
</dbReference>
<dbReference type="SMART" id="SM00342">
    <property type="entry name" value="HTH_ARAC"/>
    <property type="match status" value="1"/>
</dbReference>
<evidence type="ECO:0000313" key="6">
    <source>
        <dbReference type="EMBL" id="MST73496.1"/>
    </source>
</evidence>
<dbReference type="RefSeq" id="WP_154427718.1">
    <property type="nucleotide sequence ID" value="NZ_VUNI01000001.1"/>
</dbReference>
<dbReference type="GO" id="GO:0003700">
    <property type="term" value="F:DNA-binding transcription factor activity"/>
    <property type="evidence" value="ECO:0007669"/>
    <property type="project" value="InterPro"/>
</dbReference>
<dbReference type="PANTHER" id="PTHR46796">
    <property type="entry name" value="HTH-TYPE TRANSCRIPTIONAL ACTIVATOR RHAS-RELATED"/>
    <property type="match status" value="1"/>
</dbReference>
<dbReference type="InterPro" id="IPR014710">
    <property type="entry name" value="RmlC-like_jellyroll"/>
</dbReference>
<name>A0A6L5YNV4_9FIRM</name>
<dbReference type="InterPro" id="IPR009057">
    <property type="entry name" value="Homeodomain-like_sf"/>
</dbReference>
<dbReference type="InterPro" id="IPR018062">
    <property type="entry name" value="HTH_AraC-typ_CS"/>
</dbReference>
<reference evidence="6 7" key="1">
    <citation type="submission" date="2019-08" db="EMBL/GenBank/DDBJ databases">
        <title>In-depth cultivation of the pig gut microbiome towards novel bacterial diversity and tailored functional studies.</title>
        <authorList>
            <person name="Wylensek D."/>
            <person name="Hitch T.C.A."/>
            <person name="Clavel T."/>
        </authorList>
    </citation>
    <scope>NUCLEOTIDE SEQUENCE [LARGE SCALE GENOMIC DNA]</scope>
    <source>
        <strain evidence="6 7">MUC/MUC-530-WT-4D</strain>
    </source>
</reference>
<dbReference type="PROSITE" id="PS00041">
    <property type="entry name" value="HTH_ARAC_FAMILY_1"/>
    <property type="match status" value="1"/>
</dbReference>
<evidence type="ECO:0000259" key="5">
    <source>
        <dbReference type="PROSITE" id="PS01124"/>
    </source>
</evidence>
<gene>
    <name evidence="6" type="ORF">FYJ75_00420</name>
</gene>
<dbReference type="AlphaFoldDB" id="A0A6L5YNV4"/>
<sequence length="279" mass="32837">MHKYEKTGYLTDNFKIFHLIDSDMPEIDFHFHDFHKILICLSGNISYCIEGRTYDLRPNDIVFVNAGEVHRPIIHDTTPYERIIFYISRNYLEDYQEKDNDLALCFKSAHKNQSHVLRVHTFATSKLGVITRDLEHSFQEDEYANELYHNILFLEFMIHLNRAALHNGVEYITNTSSNQKILAIIDYLNEHLTEDINIDYLASNFYLSRYYLMHTFKEETGYTIGNYLTTKRLLLAKDLIAGGMPITEACYECGFRNYSTFSRAYKKNFGSNPREQLQT</sequence>
<organism evidence="6 7">
    <name type="scientific">Roseburia porci</name>
    <dbReference type="NCBI Taxonomy" id="2605790"/>
    <lineage>
        <taxon>Bacteria</taxon>
        <taxon>Bacillati</taxon>
        <taxon>Bacillota</taxon>
        <taxon>Clostridia</taxon>
        <taxon>Lachnospirales</taxon>
        <taxon>Lachnospiraceae</taxon>
        <taxon>Roseburia</taxon>
    </lineage>
</organism>
<evidence type="ECO:0000256" key="2">
    <source>
        <dbReference type="ARBA" id="ARBA00023125"/>
    </source>
</evidence>
<dbReference type="InterPro" id="IPR037923">
    <property type="entry name" value="HTH-like"/>
</dbReference>
<dbReference type="InterPro" id="IPR050204">
    <property type="entry name" value="AraC_XylS_family_regulators"/>
</dbReference>
<dbReference type="Gene3D" id="1.10.10.60">
    <property type="entry name" value="Homeodomain-like"/>
    <property type="match status" value="2"/>
</dbReference>
<keyword evidence="3" id="KW-0010">Activator</keyword>
<proteinExistence type="predicted"/>
<keyword evidence="2" id="KW-0238">DNA-binding</keyword>
<dbReference type="Pfam" id="PF12833">
    <property type="entry name" value="HTH_18"/>
    <property type="match status" value="1"/>
</dbReference>
<evidence type="ECO:0000256" key="4">
    <source>
        <dbReference type="ARBA" id="ARBA00023163"/>
    </source>
</evidence>
<dbReference type="Proteomes" id="UP000474024">
    <property type="component" value="Unassembled WGS sequence"/>
</dbReference>
<dbReference type="Gene3D" id="2.60.120.10">
    <property type="entry name" value="Jelly Rolls"/>
    <property type="match status" value="1"/>
</dbReference>
<evidence type="ECO:0000256" key="1">
    <source>
        <dbReference type="ARBA" id="ARBA00023015"/>
    </source>
</evidence>
<dbReference type="Pfam" id="PF02311">
    <property type="entry name" value="AraC_binding"/>
    <property type="match status" value="1"/>
</dbReference>
<accession>A0A6L5YNV4</accession>
<protein>
    <submittedName>
        <fullName evidence="6">AraC family transcriptional regulator</fullName>
    </submittedName>
</protein>
<keyword evidence="4" id="KW-0804">Transcription</keyword>
<evidence type="ECO:0000256" key="3">
    <source>
        <dbReference type="ARBA" id="ARBA00023159"/>
    </source>
</evidence>
<dbReference type="InterPro" id="IPR018060">
    <property type="entry name" value="HTH_AraC"/>
</dbReference>
<dbReference type="EMBL" id="VUNI01000001">
    <property type="protein sequence ID" value="MST73496.1"/>
    <property type="molecule type" value="Genomic_DNA"/>
</dbReference>
<keyword evidence="1" id="KW-0805">Transcription regulation</keyword>
<dbReference type="InterPro" id="IPR003313">
    <property type="entry name" value="AraC-bd"/>
</dbReference>
<dbReference type="SUPFAM" id="SSF46689">
    <property type="entry name" value="Homeodomain-like"/>
    <property type="match status" value="2"/>
</dbReference>